<evidence type="ECO:0000256" key="1">
    <source>
        <dbReference type="ARBA" id="ARBA00022729"/>
    </source>
</evidence>
<accession>A0A1G7FU90</accession>
<evidence type="ECO:0000313" key="5">
    <source>
        <dbReference type="EMBL" id="SDE79480.1"/>
    </source>
</evidence>
<dbReference type="EMBL" id="LT629690">
    <property type="protein sequence ID" value="SDE79480.1"/>
    <property type="molecule type" value="Genomic_DNA"/>
</dbReference>
<keyword evidence="6" id="KW-1185">Reference proteome</keyword>
<reference evidence="5 6" key="1">
    <citation type="submission" date="2016-10" db="EMBL/GenBank/DDBJ databases">
        <authorList>
            <person name="de Groot N.N."/>
        </authorList>
    </citation>
    <scope>NUCLEOTIDE SEQUENCE [LARGE SCALE GENOMIC DNA]</scope>
    <source>
        <strain evidence="5 6">GAS232</strain>
    </source>
</reference>
<feature type="signal peptide" evidence="2">
    <location>
        <begin position="1"/>
        <end position="32"/>
    </location>
</feature>
<dbReference type="Proteomes" id="UP000182427">
    <property type="component" value="Chromosome I"/>
</dbReference>
<dbReference type="Pfam" id="PF10531">
    <property type="entry name" value="SLBB"/>
    <property type="match status" value="1"/>
</dbReference>
<evidence type="ECO:0000259" key="3">
    <source>
        <dbReference type="Pfam" id="PF02563"/>
    </source>
</evidence>
<feature type="domain" description="Soluble ligand binding" evidence="4">
    <location>
        <begin position="135"/>
        <end position="181"/>
    </location>
</feature>
<dbReference type="InterPro" id="IPR049712">
    <property type="entry name" value="Poly_export"/>
</dbReference>
<dbReference type="GO" id="GO:0015159">
    <property type="term" value="F:polysaccharide transmembrane transporter activity"/>
    <property type="evidence" value="ECO:0007669"/>
    <property type="project" value="InterPro"/>
</dbReference>
<organism evidence="5 6">
    <name type="scientific">Terriglobus roseus</name>
    <dbReference type="NCBI Taxonomy" id="392734"/>
    <lineage>
        <taxon>Bacteria</taxon>
        <taxon>Pseudomonadati</taxon>
        <taxon>Acidobacteriota</taxon>
        <taxon>Terriglobia</taxon>
        <taxon>Terriglobales</taxon>
        <taxon>Acidobacteriaceae</taxon>
        <taxon>Terriglobus</taxon>
    </lineage>
</organism>
<sequence length="255" mass="27335">MIPVYPRKNRRILCRLAVLLVAAALSSWVPLAASGQAPAAPAQTPPAPPAHYTLEEYRLAPGDELSINFPNNAELNHSGPIGPDGRVSIPLLGNVMLAGDTSTQAASIITNVLRDRGIAANAVPDITIMRYGTTVYVGGQVKLPGAIQLASGMDVLQAIIAAGGMTDMARTGQVAIIRRTSDNHANVFYVSVKDYIKGSPNGAIATLEPRDVVFVPRSKITEVDMWIDEYINKTIPFSRNFSYSYGNYPVTTVTK</sequence>
<dbReference type="PANTHER" id="PTHR33619:SF3">
    <property type="entry name" value="POLYSACCHARIDE EXPORT PROTEIN GFCE-RELATED"/>
    <property type="match status" value="1"/>
</dbReference>
<dbReference type="OrthoDB" id="193635at2"/>
<feature type="domain" description="Polysaccharide export protein N-terminal" evidence="3">
    <location>
        <begin position="55"/>
        <end position="115"/>
    </location>
</feature>
<dbReference type="AlphaFoldDB" id="A0A1G7FU90"/>
<dbReference type="Gene3D" id="3.10.560.10">
    <property type="entry name" value="Outer membrane lipoprotein wza domain like"/>
    <property type="match status" value="1"/>
</dbReference>
<evidence type="ECO:0000256" key="2">
    <source>
        <dbReference type="SAM" id="SignalP"/>
    </source>
</evidence>
<dbReference type="PANTHER" id="PTHR33619">
    <property type="entry name" value="POLYSACCHARIDE EXPORT PROTEIN GFCE-RELATED"/>
    <property type="match status" value="1"/>
</dbReference>
<protein>
    <submittedName>
        <fullName evidence="5">Protein involved in polysaccharide export, contains SLBB domain of the beta-grasp fold</fullName>
    </submittedName>
</protein>
<name>A0A1G7FU90_9BACT</name>
<feature type="chain" id="PRO_5009241030" evidence="2">
    <location>
        <begin position="33"/>
        <end position="255"/>
    </location>
</feature>
<keyword evidence="1 2" id="KW-0732">Signal</keyword>
<proteinExistence type="predicted"/>
<evidence type="ECO:0000259" key="4">
    <source>
        <dbReference type="Pfam" id="PF10531"/>
    </source>
</evidence>
<dbReference type="Pfam" id="PF02563">
    <property type="entry name" value="Poly_export"/>
    <property type="match status" value="1"/>
</dbReference>
<evidence type="ECO:0000313" key="6">
    <source>
        <dbReference type="Proteomes" id="UP000182427"/>
    </source>
</evidence>
<gene>
    <name evidence="5" type="ORF">SAMN05444167_0451</name>
</gene>
<dbReference type="InterPro" id="IPR019554">
    <property type="entry name" value="Soluble_ligand-bd"/>
</dbReference>
<dbReference type="InterPro" id="IPR003715">
    <property type="entry name" value="Poly_export_N"/>
</dbReference>